<accession>A0AA42WZS1</accession>
<comment type="caution">
    <text evidence="1">The sequence shown here is derived from an EMBL/GenBank/DDBJ whole genome shotgun (WGS) entry which is preliminary data.</text>
</comment>
<dbReference type="EMBL" id="JAOCKX010000033">
    <property type="protein sequence ID" value="MDH2133371.1"/>
    <property type="molecule type" value="Genomic_DNA"/>
</dbReference>
<name>A0AA42WZS1_SPHYA</name>
<dbReference type="AlphaFoldDB" id="A0AA42WZS1"/>
<sequence>MAHRKEESDMGSAGQEEAARRNIIDITDLHHPVLTDVQKQVIAGAEAAADQIVLKPEVILAAAQAQTGLSDFGAEDFRDRLAVWCQAVDEDANASAVTRANLFQMMIRFAATRLRIEDIVKRHPEILDIQIDRPIIVAGLPRSGTTHLLGLLSADRRFRSLPWWEAIAPVPAPDETPTEEDSNPRWTKAEQGWRMMESILPYMAIMHEFSPDHISEDIELQAVDFSSYLIEWLARVPRWRDYYLSHDQSGTYAYLKKGLQVLTFLNGPNRWVIKCPQHMEQLPALYKTFPDATFVLTHRDPVGSIRSQLTMYSYAARMFRKTIDIQEPLGYWPDRYEKLLRACVRDRDILPPDQTIDVYFHDWIKNPDPILKEIYRIADIPLTDEALANLHDYLAEHGEQAKGKIVYDLERDFRVTGEELRRPFAFYFDRFPVQVEVK</sequence>
<organism evidence="1 2">
    <name type="scientific">Sphingobium yanoikuyae</name>
    <name type="common">Sphingomonas yanoikuyae</name>
    <dbReference type="NCBI Taxonomy" id="13690"/>
    <lineage>
        <taxon>Bacteria</taxon>
        <taxon>Pseudomonadati</taxon>
        <taxon>Pseudomonadota</taxon>
        <taxon>Alphaproteobacteria</taxon>
        <taxon>Sphingomonadales</taxon>
        <taxon>Sphingomonadaceae</taxon>
        <taxon>Sphingobium</taxon>
    </lineage>
</organism>
<dbReference type="PANTHER" id="PTHR36451">
    <property type="entry name" value="PAPS-DEPENDENT SULFOTRANSFERASE STF3"/>
    <property type="match status" value="1"/>
</dbReference>
<dbReference type="Proteomes" id="UP001162318">
    <property type="component" value="Unassembled WGS sequence"/>
</dbReference>
<dbReference type="RefSeq" id="WP_279776276.1">
    <property type="nucleotide sequence ID" value="NZ_JAOCKX010000033.1"/>
</dbReference>
<dbReference type="Pfam" id="PF13469">
    <property type="entry name" value="Sulfotransfer_3"/>
    <property type="match status" value="1"/>
</dbReference>
<dbReference type="PANTHER" id="PTHR36451:SF1">
    <property type="entry name" value="OMEGA-HYDROXY-BETA-DIHYDROMENAQUINONE-9 SULFOTRANSFERASE STF3"/>
    <property type="match status" value="1"/>
</dbReference>
<proteinExistence type="predicted"/>
<dbReference type="Gene3D" id="3.40.50.300">
    <property type="entry name" value="P-loop containing nucleotide triphosphate hydrolases"/>
    <property type="match status" value="1"/>
</dbReference>
<protein>
    <submittedName>
        <fullName evidence="1">Sulfotransferase</fullName>
    </submittedName>
</protein>
<evidence type="ECO:0000313" key="1">
    <source>
        <dbReference type="EMBL" id="MDH2133371.1"/>
    </source>
</evidence>
<dbReference type="InterPro" id="IPR052736">
    <property type="entry name" value="Stf3_sulfotransferase"/>
</dbReference>
<dbReference type="InterPro" id="IPR027417">
    <property type="entry name" value="P-loop_NTPase"/>
</dbReference>
<reference evidence="1" key="1">
    <citation type="submission" date="2022-09" db="EMBL/GenBank/DDBJ databases">
        <title>Intensive care unit water sources are persistently colonized with multi-drug resistant bacteria and are the site of extensive horizontal gene transfer of antibiotic resistance genes.</title>
        <authorList>
            <person name="Diorio-Toth L."/>
        </authorList>
    </citation>
    <scope>NUCLEOTIDE SEQUENCE</scope>
    <source>
        <strain evidence="1">GD03659</strain>
    </source>
</reference>
<evidence type="ECO:0000313" key="2">
    <source>
        <dbReference type="Proteomes" id="UP001162318"/>
    </source>
</evidence>
<dbReference type="SUPFAM" id="SSF52540">
    <property type="entry name" value="P-loop containing nucleoside triphosphate hydrolases"/>
    <property type="match status" value="1"/>
</dbReference>
<gene>
    <name evidence="1" type="ORF">N5J77_19755</name>
</gene>